<comment type="catalytic activity">
    <reaction evidence="11">
        <text>L-threonyl-[protein] + ATP = O-phospho-L-threonyl-[protein] + ADP + H(+)</text>
        <dbReference type="Rhea" id="RHEA:46608"/>
        <dbReference type="Rhea" id="RHEA-COMP:11060"/>
        <dbReference type="Rhea" id="RHEA-COMP:11605"/>
        <dbReference type="ChEBI" id="CHEBI:15378"/>
        <dbReference type="ChEBI" id="CHEBI:30013"/>
        <dbReference type="ChEBI" id="CHEBI:30616"/>
        <dbReference type="ChEBI" id="CHEBI:61977"/>
        <dbReference type="ChEBI" id="CHEBI:456216"/>
        <dbReference type="EC" id="2.7.11.1"/>
    </reaction>
</comment>
<evidence type="ECO:0000256" key="5">
    <source>
        <dbReference type="ARBA" id="ARBA00022553"/>
    </source>
</evidence>
<dbReference type="GO" id="GO:0010114">
    <property type="term" value="P:response to red light"/>
    <property type="evidence" value="ECO:0007669"/>
    <property type="project" value="UniProtKB-ARBA"/>
</dbReference>
<comment type="subcellular location">
    <subcellularLocation>
        <location evidence="1">Cytoplasm</location>
        <location evidence="1">Cytosol</location>
    </subcellularLocation>
</comment>
<dbReference type="Proteomes" id="UP001415857">
    <property type="component" value="Unassembled WGS sequence"/>
</dbReference>
<evidence type="ECO:0000313" key="15">
    <source>
        <dbReference type="EMBL" id="KAK9282006.1"/>
    </source>
</evidence>
<keyword evidence="8" id="KW-0418">Kinase</keyword>
<organism evidence="15 16">
    <name type="scientific">Liquidambar formosana</name>
    <name type="common">Formosan gum</name>
    <dbReference type="NCBI Taxonomy" id="63359"/>
    <lineage>
        <taxon>Eukaryota</taxon>
        <taxon>Viridiplantae</taxon>
        <taxon>Streptophyta</taxon>
        <taxon>Embryophyta</taxon>
        <taxon>Tracheophyta</taxon>
        <taxon>Spermatophyta</taxon>
        <taxon>Magnoliopsida</taxon>
        <taxon>eudicotyledons</taxon>
        <taxon>Gunneridae</taxon>
        <taxon>Pentapetalae</taxon>
        <taxon>Saxifragales</taxon>
        <taxon>Altingiaceae</taxon>
        <taxon>Liquidambar</taxon>
    </lineage>
</organism>
<evidence type="ECO:0000256" key="10">
    <source>
        <dbReference type="ARBA" id="ARBA00023137"/>
    </source>
</evidence>
<keyword evidence="7" id="KW-0547">Nucleotide-binding</keyword>
<dbReference type="FunFam" id="1.10.510.10:FF:000310">
    <property type="entry name" value="Serine/threonine-protein kinase HT1"/>
    <property type="match status" value="1"/>
</dbReference>
<keyword evidence="9" id="KW-0067">ATP-binding</keyword>
<feature type="region of interest" description="Disordered" evidence="13">
    <location>
        <begin position="1"/>
        <end position="33"/>
    </location>
</feature>
<keyword evidence="5" id="KW-0597">Phosphoprotein</keyword>
<dbReference type="PRINTS" id="PR00109">
    <property type="entry name" value="TYRKINASE"/>
</dbReference>
<dbReference type="EMBL" id="JBBPBK010000007">
    <property type="protein sequence ID" value="KAK9282006.1"/>
    <property type="molecule type" value="Genomic_DNA"/>
</dbReference>
<keyword evidence="4" id="KW-0723">Serine/threonine-protein kinase</keyword>
<comment type="caution">
    <text evidence="15">The sequence shown here is derived from an EMBL/GenBank/DDBJ whole genome shotgun (WGS) entry which is preliminary data.</text>
</comment>
<dbReference type="GO" id="GO:0004713">
    <property type="term" value="F:protein tyrosine kinase activity"/>
    <property type="evidence" value="ECO:0007669"/>
    <property type="project" value="UniProtKB-KW"/>
</dbReference>
<dbReference type="GO" id="GO:0071244">
    <property type="term" value="P:cellular response to carbon dioxide"/>
    <property type="evidence" value="ECO:0007669"/>
    <property type="project" value="UniProtKB-ARBA"/>
</dbReference>
<dbReference type="PROSITE" id="PS00108">
    <property type="entry name" value="PROTEIN_KINASE_ST"/>
    <property type="match status" value="1"/>
</dbReference>
<dbReference type="InterPro" id="IPR000719">
    <property type="entry name" value="Prot_kinase_dom"/>
</dbReference>
<dbReference type="GO" id="GO:0009637">
    <property type="term" value="P:response to blue light"/>
    <property type="evidence" value="ECO:0007669"/>
    <property type="project" value="UniProtKB-ARBA"/>
</dbReference>
<sequence>MDSRSGEEVGDIAVAEKSNMRDGNKISDKSSVPEGVALGSEVKDVGSISKKDMIIRADKIDFKSWDLQLDKHLSRVWSREREAYTKKEEWEVDLSKLELRHVLAHGTYGTVYRGVYDSQDVAVKILDWGEDGVSTAAETAALRASFRQEVAVWHKLDHHNVTKFIGASMGTSNLKMPTKDTSNDNHNSFPSRACCVVVEYLPGGTLKNFLIRNRRKKLALKIVIQLALNLSRGLNYLHLKKIVHRDVKTENMLLDSNRNLKIADFGVARVEAQNPKDMTGETGTLGYMAPEVLEGKPYNRKCDVYSFGICLWEIYCCDMPYPNLSFADVSSAVVLQNLRPDIPRCCPSALASIMRKCWDANPEKRPEMDEVVRLLEAIDTSKGGGMIPEDQAPGCFCFGKPRGP</sequence>
<dbReference type="EC" id="2.7.11.1" evidence="2"/>
<keyword evidence="16" id="KW-1185">Reference proteome</keyword>
<dbReference type="InterPro" id="IPR051681">
    <property type="entry name" value="Ser/Thr_Kinases-Pseudokinases"/>
</dbReference>
<evidence type="ECO:0000259" key="14">
    <source>
        <dbReference type="PROSITE" id="PS50011"/>
    </source>
</evidence>
<evidence type="ECO:0000313" key="16">
    <source>
        <dbReference type="Proteomes" id="UP001415857"/>
    </source>
</evidence>
<keyword evidence="10" id="KW-0829">Tyrosine-protein kinase</keyword>
<evidence type="ECO:0000256" key="4">
    <source>
        <dbReference type="ARBA" id="ARBA00022527"/>
    </source>
</evidence>
<dbReference type="Gene3D" id="1.10.510.10">
    <property type="entry name" value="Transferase(Phosphotransferase) domain 1"/>
    <property type="match status" value="1"/>
</dbReference>
<keyword evidence="3" id="KW-0963">Cytoplasm</keyword>
<dbReference type="Pfam" id="PF07714">
    <property type="entry name" value="PK_Tyr_Ser-Thr"/>
    <property type="match status" value="1"/>
</dbReference>
<reference evidence="15 16" key="1">
    <citation type="journal article" date="2024" name="Plant J.">
        <title>Genome sequences and population genomics reveal climatic adaptation and genomic divergence between two closely related sweetgum species.</title>
        <authorList>
            <person name="Xu W.Q."/>
            <person name="Ren C.Q."/>
            <person name="Zhang X.Y."/>
            <person name="Comes H.P."/>
            <person name="Liu X.H."/>
            <person name="Li Y.G."/>
            <person name="Kettle C.J."/>
            <person name="Jalonen R."/>
            <person name="Gaisberger H."/>
            <person name="Ma Y.Z."/>
            <person name="Qiu Y.X."/>
        </authorList>
    </citation>
    <scope>NUCLEOTIDE SEQUENCE [LARGE SCALE GENOMIC DNA]</scope>
    <source>
        <strain evidence="15">Hangzhou</strain>
    </source>
</reference>
<dbReference type="CDD" id="cd13999">
    <property type="entry name" value="STKc_MAP3K-like"/>
    <property type="match status" value="1"/>
</dbReference>
<evidence type="ECO:0000256" key="12">
    <source>
        <dbReference type="ARBA" id="ARBA00048679"/>
    </source>
</evidence>
<evidence type="ECO:0000256" key="13">
    <source>
        <dbReference type="SAM" id="MobiDB-lite"/>
    </source>
</evidence>
<proteinExistence type="predicted"/>
<dbReference type="GO" id="GO:0005886">
    <property type="term" value="C:plasma membrane"/>
    <property type="evidence" value="ECO:0007669"/>
    <property type="project" value="TreeGrafter"/>
</dbReference>
<dbReference type="InterPro" id="IPR001245">
    <property type="entry name" value="Ser-Thr/Tyr_kinase_cat_dom"/>
</dbReference>
<evidence type="ECO:0000256" key="7">
    <source>
        <dbReference type="ARBA" id="ARBA00022741"/>
    </source>
</evidence>
<dbReference type="GO" id="GO:0005829">
    <property type="term" value="C:cytosol"/>
    <property type="evidence" value="ECO:0007669"/>
    <property type="project" value="UniProtKB-SubCell"/>
</dbReference>
<evidence type="ECO:0000256" key="8">
    <source>
        <dbReference type="ARBA" id="ARBA00022777"/>
    </source>
</evidence>
<keyword evidence="6" id="KW-0808">Transferase</keyword>
<feature type="compositionally biased region" description="Basic and acidic residues" evidence="13">
    <location>
        <begin position="18"/>
        <end position="28"/>
    </location>
</feature>
<dbReference type="AlphaFoldDB" id="A0AAP0RP95"/>
<feature type="domain" description="Protein kinase" evidence="14">
    <location>
        <begin position="97"/>
        <end position="378"/>
    </location>
</feature>
<dbReference type="SMART" id="SM00220">
    <property type="entry name" value="S_TKc"/>
    <property type="match status" value="1"/>
</dbReference>
<accession>A0AAP0RP95</accession>
<dbReference type="SUPFAM" id="SSF56112">
    <property type="entry name" value="Protein kinase-like (PK-like)"/>
    <property type="match status" value="1"/>
</dbReference>
<dbReference type="Gene3D" id="3.30.200.20">
    <property type="entry name" value="Phosphorylase Kinase, domain 1"/>
    <property type="match status" value="1"/>
</dbReference>
<dbReference type="PANTHER" id="PTHR44329">
    <property type="entry name" value="SERINE/THREONINE-PROTEIN KINASE TNNI3K-RELATED"/>
    <property type="match status" value="1"/>
</dbReference>
<evidence type="ECO:0000256" key="6">
    <source>
        <dbReference type="ARBA" id="ARBA00022679"/>
    </source>
</evidence>
<dbReference type="GO" id="GO:0005524">
    <property type="term" value="F:ATP binding"/>
    <property type="evidence" value="ECO:0007669"/>
    <property type="project" value="UniProtKB-KW"/>
</dbReference>
<evidence type="ECO:0000256" key="1">
    <source>
        <dbReference type="ARBA" id="ARBA00004514"/>
    </source>
</evidence>
<comment type="catalytic activity">
    <reaction evidence="12">
        <text>L-seryl-[protein] + ATP = O-phospho-L-seryl-[protein] + ADP + H(+)</text>
        <dbReference type="Rhea" id="RHEA:17989"/>
        <dbReference type="Rhea" id="RHEA-COMP:9863"/>
        <dbReference type="Rhea" id="RHEA-COMP:11604"/>
        <dbReference type="ChEBI" id="CHEBI:15378"/>
        <dbReference type="ChEBI" id="CHEBI:29999"/>
        <dbReference type="ChEBI" id="CHEBI:30616"/>
        <dbReference type="ChEBI" id="CHEBI:83421"/>
        <dbReference type="ChEBI" id="CHEBI:456216"/>
        <dbReference type="EC" id="2.7.11.1"/>
    </reaction>
</comment>
<dbReference type="FunFam" id="3.30.200.20:FF:000034">
    <property type="entry name" value="Kinase suppressor of Ras 1"/>
    <property type="match status" value="1"/>
</dbReference>
<evidence type="ECO:0000256" key="11">
    <source>
        <dbReference type="ARBA" id="ARBA00047899"/>
    </source>
</evidence>
<evidence type="ECO:0000256" key="3">
    <source>
        <dbReference type="ARBA" id="ARBA00022490"/>
    </source>
</evidence>
<evidence type="ECO:0000256" key="9">
    <source>
        <dbReference type="ARBA" id="ARBA00022840"/>
    </source>
</evidence>
<gene>
    <name evidence="15" type="ORF">L1049_004917</name>
</gene>
<dbReference type="PROSITE" id="PS50011">
    <property type="entry name" value="PROTEIN_KINASE_DOM"/>
    <property type="match status" value="1"/>
</dbReference>
<protein>
    <recommendedName>
        <fullName evidence="2">non-specific serine/threonine protein kinase</fullName>
        <ecNumber evidence="2">2.7.11.1</ecNumber>
    </recommendedName>
</protein>
<dbReference type="PANTHER" id="PTHR44329:SF271">
    <property type="entry name" value="ATMRK1"/>
    <property type="match status" value="1"/>
</dbReference>
<dbReference type="GO" id="GO:1902456">
    <property type="term" value="P:regulation of stomatal opening"/>
    <property type="evidence" value="ECO:0007669"/>
    <property type="project" value="UniProtKB-ARBA"/>
</dbReference>
<evidence type="ECO:0000256" key="2">
    <source>
        <dbReference type="ARBA" id="ARBA00012513"/>
    </source>
</evidence>
<dbReference type="GO" id="GO:0001659">
    <property type="term" value="P:temperature homeostasis"/>
    <property type="evidence" value="ECO:0007669"/>
    <property type="project" value="UniProtKB-ARBA"/>
</dbReference>
<dbReference type="InterPro" id="IPR008271">
    <property type="entry name" value="Ser/Thr_kinase_AS"/>
</dbReference>
<name>A0AAP0RP95_LIQFO</name>
<dbReference type="GO" id="GO:0004674">
    <property type="term" value="F:protein serine/threonine kinase activity"/>
    <property type="evidence" value="ECO:0007669"/>
    <property type="project" value="UniProtKB-KW"/>
</dbReference>
<dbReference type="InterPro" id="IPR011009">
    <property type="entry name" value="Kinase-like_dom_sf"/>
</dbReference>